<evidence type="ECO:0000256" key="3">
    <source>
        <dbReference type="ARBA" id="ARBA00022645"/>
    </source>
</evidence>
<dbReference type="Pfam" id="PF00905">
    <property type="entry name" value="Transpeptidase"/>
    <property type="match status" value="1"/>
</dbReference>
<comment type="catalytic activity">
    <reaction evidence="13">
        <text>[GlcNAc-(1-&gt;4)-Mur2Ac(oyl-L-Ala-gamma-D-Glu-L-Lys-D-Ala-D-Ala)](n)-di-trans,octa-cis-undecaprenyl diphosphate + beta-D-GlcNAc-(1-&gt;4)-Mur2Ac(oyl-L-Ala-gamma-D-Glu-L-Lys-D-Ala-D-Ala)-di-trans,octa-cis-undecaprenyl diphosphate = [GlcNAc-(1-&gt;4)-Mur2Ac(oyl-L-Ala-gamma-D-Glu-L-Lys-D-Ala-D-Ala)](n+1)-di-trans,octa-cis-undecaprenyl diphosphate + di-trans,octa-cis-undecaprenyl diphosphate + H(+)</text>
        <dbReference type="Rhea" id="RHEA:23708"/>
        <dbReference type="Rhea" id="RHEA-COMP:9602"/>
        <dbReference type="Rhea" id="RHEA-COMP:9603"/>
        <dbReference type="ChEBI" id="CHEBI:15378"/>
        <dbReference type="ChEBI" id="CHEBI:58405"/>
        <dbReference type="ChEBI" id="CHEBI:60033"/>
        <dbReference type="ChEBI" id="CHEBI:78435"/>
        <dbReference type="EC" id="2.4.99.28"/>
    </reaction>
</comment>
<dbReference type="InterPro" id="IPR036950">
    <property type="entry name" value="PBP_transglycosylase"/>
</dbReference>
<dbReference type="Gene3D" id="3.40.710.10">
    <property type="entry name" value="DD-peptidase/beta-lactamase superfamily"/>
    <property type="match status" value="1"/>
</dbReference>
<evidence type="ECO:0000313" key="17">
    <source>
        <dbReference type="EMBL" id="MBB5872153.1"/>
    </source>
</evidence>
<dbReference type="GO" id="GO:0008955">
    <property type="term" value="F:peptidoglycan glycosyltransferase activity"/>
    <property type="evidence" value="ECO:0007669"/>
    <property type="project" value="UniProtKB-EC"/>
</dbReference>
<keyword evidence="6" id="KW-0808">Transferase</keyword>
<dbReference type="GO" id="GO:0030288">
    <property type="term" value="C:outer membrane-bounded periplasmic space"/>
    <property type="evidence" value="ECO:0007669"/>
    <property type="project" value="TreeGrafter"/>
</dbReference>
<evidence type="ECO:0000256" key="4">
    <source>
        <dbReference type="ARBA" id="ARBA00022670"/>
    </source>
</evidence>
<dbReference type="FunFam" id="1.10.3810.10:FF:000001">
    <property type="entry name" value="Penicillin-binding protein 1A"/>
    <property type="match status" value="1"/>
</dbReference>
<dbReference type="InterPro" id="IPR012338">
    <property type="entry name" value="Beta-lactam/transpept-like"/>
</dbReference>
<evidence type="ECO:0000256" key="14">
    <source>
        <dbReference type="SAM" id="MobiDB-lite"/>
    </source>
</evidence>
<evidence type="ECO:0000256" key="13">
    <source>
        <dbReference type="ARBA" id="ARBA00049902"/>
    </source>
</evidence>
<dbReference type="RefSeq" id="WP_184841545.1">
    <property type="nucleotide sequence ID" value="NZ_JACHMN010000003.1"/>
</dbReference>
<dbReference type="SUPFAM" id="SSF56601">
    <property type="entry name" value="beta-lactamase/transpeptidase-like"/>
    <property type="match status" value="1"/>
</dbReference>
<keyword evidence="10" id="KW-0511">Multifunctional enzyme</keyword>
<dbReference type="InterPro" id="IPR023346">
    <property type="entry name" value="Lysozyme-like_dom_sf"/>
</dbReference>
<gene>
    <name evidence="17" type="ORF">F4553_005587</name>
</gene>
<evidence type="ECO:0000256" key="6">
    <source>
        <dbReference type="ARBA" id="ARBA00022679"/>
    </source>
</evidence>
<dbReference type="GO" id="GO:0008658">
    <property type="term" value="F:penicillin binding"/>
    <property type="evidence" value="ECO:0007669"/>
    <property type="project" value="InterPro"/>
</dbReference>
<name>A0A841BZ10_9ACTN</name>
<keyword evidence="8" id="KW-0133">Cell shape</keyword>
<dbReference type="Pfam" id="PF00912">
    <property type="entry name" value="Transgly"/>
    <property type="match status" value="1"/>
</dbReference>
<evidence type="ECO:0000256" key="10">
    <source>
        <dbReference type="ARBA" id="ARBA00023268"/>
    </source>
</evidence>
<dbReference type="PANTHER" id="PTHR32282:SF33">
    <property type="entry name" value="PEPTIDOGLYCAN GLYCOSYLTRANSFERASE"/>
    <property type="match status" value="1"/>
</dbReference>
<evidence type="ECO:0000256" key="8">
    <source>
        <dbReference type="ARBA" id="ARBA00022960"/>
    </source>
</evidence>
<evidence type="ECO:0000256" key="7">
    <source>
        <dbReference type="ARBA" id="ARBA00022801"/>
    </source>
</evidence>
<keyword evidence="7" id="KW-0378">Hydrolase</keyword>
<feature type="region of interest" description="Disordered" evidence="14">
    <location>
        <begin position="385"/>
        <end position="404"/>
    </location>
</feature>
<dbReference type="GO" id="GO:0006508">
    <property type="term" value="P:proteolysis"/>
    <property type="evidence" value="ECO:0007669"/>
    <property type="project" value="UniProtKB-KW"/>
</dbReference>
<comment type="caution">
    <text evidence="17">The sequence shown here is derived from an EMBL/GenBank/DDBJ whole genome shotgun (WGS) entry which is preliminary data.</text>
</comment>
<keyword evidence="5" id="KW-0328">Glycosyltransferase</keyword>
<keyword evidence="9" id="KW-0573">Peptidoglycan synthesis</keyword>
<evidence type="ECO:0000256" key="5">
    <source>
        <dbReference type="ARBA" id="ARBA00022676"/>
    </source>
</evidence>
<keyword evidence="18" id="KW-1185">Reference proteome</keyword>
<evidence type="ECO:0000256" key="9">
    <source>
        <dbReference type="ARBA" id="ARBA00022984"/>
    </source>
</evidence>
<dbReference type="EMBL" id="JACHMN010000003">
    <property type="protein sequence ID" value="MBB5872153.1"/>
    <property type="molecule type" value="Genomic_DNA"/>
</dbReference>
<feature type="region of interest" description="Disordered" evidence="14">
    <location>
        <begin position="707"/>
        <end position="755"/>
    </location>
</feature>
<organism evidence="17 18">
    <name type="scientific">Allocatelliglobosispora scoriae</name>
    <dbReference type="NCBI Taxonomy" id="643052"/>
    <lineage>
        <taxon>Bacteria</taxon>
        <taxon>Bacillati</taxon>
        <taxon>Actinomycetota</taxon>
        <taxon>Actinomycetes</taxon>
        <taxon>Micromonosporales</taxon>
        <taxon>Micromonosporaceae</taxon>
        <taxon>Allocatelliglobosispora</taxon>
    </lineage>
</organism>
<evidence type="ECO:0000259" key="16">
    <source>
        <dbReference type="Pfam" id="PF00912"/>
    </source>
</evidence>
<evidence type="ECO:0000259" key="15">
    <source>
        <dbReference type="Pfam" id="PF00905"/>
    </source>
</evidence>
<feature type="compositionally biased region" description="Basic and acidic residues" evidence="14">
    <location>
        <begin position="388"/>
        <end position="397"/>
    </location>
</feature>
<feature type="domain" description="Glycosyl transferase family 51" evidence="16">
    <location>
        <begin position="72"/>
        <end position="259"/>
    </location>
</feature>
<dbReference type="SUPFAM" id="SSF53955">
    <property type="entry name" value="Lysozyme-like"/>
    <property type="match status" value="1"/>
</dbReference>
<keyword evidence="4" id="KW-0645">Protease</keyword>
<dbReference type="Proteomes" id="UP000587527">
    <property type="component" value="Unassembled WGS sequence"/>
</dbReference>
<reference evidence="17 18" key="1">
    <citation type="submission" date="2020-08" db="EMBL/GenBank/DDBJ databases">
        <title>Sequencing the genomes of 1000 actinobacteria strains.</title>
        <authorList>
            <person name="Klenk H.-P."/>
        </authorList>
    </citation>
    <scope>NUCLEOTIDE SEQUENCE [LARGE SCALE GENOMIC DNA]</scope>
    <source>
        <strain evidence="17 18">DSM 45362</strain>
    </source>
</reference>
<feature type="domain" description="Penicillin-binding protein transpeptidase" evidence="15">
    <location>
        <begin position="363"/>
        <end position="667"/>
    </location>
</feature>
<dbReference type="InterPro" id="IPR001264">
    <property type="entry name" value="Glyco_trans_51"/>
</dbReference>
<protein>
    <submittedName>
        <fullName evidence="17">Membrane peptidoglycan carboxypeptidase</fullName>
    </submittedName>
</protein>
<comment type="similarity">
    <text evidence="1">In the C-terminal section; belongs to the transpeptidase family.</text>
</comment>
<keyword evidence="11" id="KW-0961">Cell wall biogenesis/degradation</keyword>
<evidence type="ECO:0000313" key="18">
    <source>
        <dbReference type="Proteomes" id="UP000587527"/>
    </source>
</evidence>
<dbReference type="InterPro" id="IPR050396">
    <property type="entry name" value="Glycosyltr_51/Transpeptidase"/>
</dbReference>
<dbReference type="GO" id="GO:0071555">
    <property type="term" value="P:cell wall organization"/>
    <property type="evidence" value="ECO:0007669"/>
    <property type="project" value="UniProtKB-KW"/>
</dbReference>
<dbReference type="AlphaFoldDB" id="A0A841BZ10"/>
<evidence type="ECO:0000256" key="1">
    <source>
        <dbReference type="ARBA" id="ARBA00007090"/>
    </source>
</evidence>
<dbReference type="PANTHER" id="PTHR32282">
    <property type="entry name" value="BINDING PROTEIN TRANSPEPTIDASE, PUTATIVE-RELATED"/>
    <property type="match status" value="1"/>
</dbReference>
<proteinExistence type="inferred from homology"/>
<dbReference type="GO" id="GO:0008360">
    <property type="term" value="P:regulation of cell shape"/>
    <property type="evidence" value="ECO:0007669"/>
    <property type="project" value="UniProtKB-KW"/>
</dbReference>
<feature type="compositionally biased region" description="Basic residues" evidence="14">
    <location>
        <begin position="739"/>
        <end position="755"/>
    </location>
</feature>
<evidence type="ECO:0000256" key="12">
    <source>
        <dbReference type="ARBA" id="ARBA00034000"/>
    </source>
</evidence>
<dbReference type="GO" id="GO:0009252">
    <property type="term" value="P:peptidoglycan biosynthetic process"/>
    <property type="evidence" value="ECO:0007669"/>
    <property type="project" value="UniProtKB-KW"/>
</dbReference>
<evidence type="ECO:0000256" key="11">
    <source>
        <dbReference type="ARBA" id="ARBA00023316"/>
    </source>
</evidence>
<comment type="catalytic activity">
    <reaction evidence="12">
        <text>Preferential cleavage: (Ac)2-L-Lys-D-Ala-|-D-Ala. Also transpeptidation of peptidyl-alanyl moieties that are N-acyl substituents of D-alanine.</text>
        <dbReference type="EC" id="3.4.16.4"/>
    </reaction>
</comment>
<evidence type="ECO:0000256" key="2">
    <source>
        <dbReference type="ARBA" id="ARBA00007739"/>
    </source>
</evidence>
<sequence>MIKRTLAAAGRLTPLLRAGLISGVVVAAVTYPLAAVGGLGVKAGVDYYQSLPSDLNIVPPSQTTYVYANDGKTLMTMFYEEHRKYTPMPEISENIVNAIVASEDARFYEHNGVDTKGIVRAFVANHSAGEVSQGASTLTMQYVRASLRDSAQTPAEVMQATEQTSARKLREMRMAIALEKQISKRDILERYLNVAYFGHRAYGIFAASQIFFSKLPKDLTVTEAATLAGLVKAPSAYDPAASDPRAATERRNYVIDKMKELGYITAADADKAKVLPIKLKITVPPNDCISVPKAYNSWGFFCDYLKSWWASQPAFGNSAAEREDKLRRGGYRIVTSLDPRIQKIAQRNVNNQVSAYSSFGHGIVLVQPGTGMVKAMGVNRVYSLDQKNNGEHSDPARQGKIRGNYPNTVNPLLGGGDLPGYQAGSTFKLFTAVAALSAGYPLSTSFYSPQRLTSQYWTGWDDPKSCAGGHWCPSNASGAMTGTQNMWSGFGKSVNTYFVQLEQKVGADQVVKMAENLGLRWRSDVDQMMAKYPRSKEWGAFTLGVSDVSPLEMANAYATMAADGKYCETIPVQSITTPEGKAAMWTPPGGAPVEIAKPRCRQAVSVQVARGFTDIARCVTGYGAAKGGCGSWSTAPSMYSWTERPIAGKTGTTDDTRAAWFVGYTPELAAASFMSDPDNPFHVVGDWNYNVPLFSVAYTLRDALAGQPKRSFTPPSGPILGNNRTAMVPRSATQSTPRKSVKPKVKVVKPKKKTR</sequence>
<accession>A0A841BZ10</accession>
<dbReference type="GO" id="GO:0009002">
    <property type="term" value="F:serine-type D-Ala-D-Ala carboxypeptidase activity"/>
    <property type="evidence" value="ECO:0007669"/>
    <property type="project" value="UniProtKB-EC"/>
</dbReference>
<dbReference type="InterPro" id="IPR001460">
    <property type="entry name" value="PCN-bd_Tpept"/>
</dbReference>
<keyword evidence="3 17" id="KW-0121">Carboxypeptidase</keyword>
<comment type="similarity">
    <text evidence="2">In the N-terminal section; belongs to the glycosyltransferase 51 family.</text>
</comment>
<dbReference type="Gene3D" id="1.10.3810.10">
    <property type="entry name" value="Biosynthetic peptidoglycan transglycosylase-like"/>
    <property type="match status" value="1"/>
</dbReference>